<evidence type="ECO:0000313" key="4">
    <source>
        <dbReference type="Proteomes" id="UP000528555"/>
    </source>
</evidence>
<dbReference type="InterPro" id="IPR036736">
    <property type="entry name" value="ACP-like_sf"/>
</dbReference>
<evidence type="ECO:0000313" key="5">
    <source>
        <dbReference type="Proteomes" id="UP000701680"/>
    </source>
</evidence>
<evidence type="ECO:0000313" key="3">
    <source>
        <dbReference type="EMBL" id="NVH57757.1"/>
    </source>
</evidence>
<dbReference type="AlphaFoldDB" id="A0A850HI17"/>
<name>A0A850HI17_9FIRM</name>
<dbReference type="RefSeq" id="WP_173814439.1">
    <property type="nucleotide sequence ID" value="NZ_JAAITX010000002.1"/>
</dbReference>
<dbReference type="Pfam" id="PF00550">
    <property type="entry name" value="PP-binding"/>
    <property type="match status" value="1"/>
</dbReference>
<comment type="caution">
    <text evidence="3">The sequence shown here is derived from an EMBL/GenBank/DDBJ whole genome shotgun (WGS) entry which is preliminary data.</text>
</comment>
<dbReference type="Proteomes" id="UP000528555">
    <property type="component" value="Unassembled WGS sequence"/>
</dbReference>
<dbReference type="EMBL" id="JAAIUO010000002">
    <property type="protein sequence ID" value="NSK14156.1"/>
    <property type="molecule type" value="Genomic_DNA"/>
</dbReference>
<gene>
    <name evidence="3" type="ORF">G5A66_03625</name>
    <name evidence="2" type="ORF">G5A75_04575</name>
</gene>
<evidence type="ECO:0000313" key="2">
    <source>
        <dbReference type="EMBL" id="NSK14156.1"/>
    </source>
</evidence>
<accession>A0A850HI17</accession>
<dbReference type="SUPFAM" id="SSF47336">
    <property type="entry name" value="ACP-like"/>
    <property type="match status" value="1"/>
</dbReference>
<dbReference type="Gene3D" id="1.10.1200.10">
    <property type="entry name" value="ACP-like"/>
    <property type="match status" value="1"/>
</dbReference>
<evidence type="ECO:0000259" key="1">
    <source>
        <dbReference type="PROSITE" id="PS50075"/>
    </source>
</evidence>
<protein>
    <submittedName>
        <fullName evidence="3">Acyl carrier protein</fullName>
    </submittedName>
</protein>
<dbReference type="Proteomes" id="UP000701680">
    <property type="component" value="Unassembled WGS sequence"/>
</dbReference>
<feature type="domain" description="Carrier" evidence="1">
    <location>
        <begin position="1"/>
        <end position="73"/>
    </location>
</feature>
<dbReference type="InterPro" id="IPR009081">
    <property type="entry name" value="PP-bd_ACP"/>
</dbReference>
<reference evidence="3" key="2">
    <citation type="submission" date="2020-02" db="EMBL/GenBank/DDBJ databases">
        <authorList>
            <person name="Littmann E."/>
            <person name="Sorbara M."/>
        </authorList>
    </citation>
    <scope>NUCLEOTIDE SEQUENCE</scope>
    <source>
        <strain evidence="3">MSK.17.11</strain>
        <strain evidence="2">MSK.17.38</strain>
    </source>
</reference>
<dbReference type="PROSITE" id="PS50075">
    <property type="entry name" value="CARRIER"/>
    <property type="match status" value="1"/>
</dbReference>
<reference evidence="4 5" key="1">
    <citation type="journal article" date="2020" name="Cell Host Microbe">
        <title>Functional and Genomic Variation between Human-Derived Isolates of Lachnospiraceae Reveals Inter- and Intra-Species Diversity.</title>
        <authorList>
            <person name="Sorbara M.T."/>
            <person name="Littmann E.R."/>
            <person name="Fontana E."/>
            <person name="Moody T.U."/>
            <person name="Kohout C.E."/>
            <person name="Gjonbalaj M."/>
            <person name="Eaton V."/>
            <person name="Seok R."/>
            <person name="Leiner I.M."/>
            <person name="Pamer E.G."/>
        </authorList>
    </citation>
    <scope>NUCLEOTIDE SEQUENCE [LARGE SCALE GENOMIC DNA]</scope>
    <source>
        <strain evidence="3 4">MSK.17.11</strain>
        <strain evidence="2 5">MSK.17.38</strain>
    </source>
</reference>
<keyword evidence="4" id="KW-1185">Reference proteome</keyword>
<sequence>MEQLLEILSEIQPDVDYETCTTLIDDEWLDSFAILSIVSELEEAFDIGITPADIVPENFNSAQALYQMVKRLQEEG</sequence>
<dbReference type="EMBL" id="JAAITX010000002">
    <property type="protein sequence ID" value="NVH57757.1"/>
    <property type="molecule type" value="Genomic_DNA"/>
</dbReference>
<proteinExistence type="predicted"/>
<organism evidence="3 4">
    <name type="scientific">Dorea phocaeensis</name>
    <dbReference type="NCBI Taxonomy" id="2040291"/>
    <lineage>
        <taxon>Bacteria</taxon>
        <taxon>Bacillati</taxon>
        <taxon>Bacillota</taxon>
        <taxon>Clostridia</taxon>
        <taxon>Lachnospirales</taxon>
        <taxon>Lachnospiraceae</taxon>
        <taxon>Dorea</taxon>
    </lineage>
</organism>